<dbReference type="EMBL" id="CM023483">
    <property type="protein sequence ID" value="KAH6935823.1"/>
    <property type="molecule type" value="Genomic_DNA"/>
</dbReference>
<proteinExistence type="predicted"/>
<protein>
    <submittedName>
        <fullName evidence="1">Uncharacterized protein</fullName>
    </submittedName>
</protein>
<organism evidence="1 2">
    <name type="scientific">Hyalomma asiaticum</name>
    <name type="common">Tick</name>
    <dbReference type="NCBI Taxonomy" id="266040"/>
    <lineage>
        <taxon>Eukaryota</taxon>
        <taxon>Metazoa</taxon>
        <taxon>Ecdysozoa</taxon>
        <taxon>Arthropoda</taxon>
        <taxon>Chelicerata</taxon>
        <taxon>Arachnida</taxon>
        <taxon>Acari</taxon>
        <taxon>Parasitiformes</taxon>
        <taxon>Ixodida</taxon>
        <taxon>Ixodoidea</taxon>
        <taxon>Ixodidae</taxon>
        <taxon>Hyalomminae</taxon>
        <taxon>Hyalomma</taxon>
    </lineage>
</organism>
<accession>A0ACB7SPV8</accession>
<dbReference type="Proteomes" id="UP000821845">
    <property type="component" value="Chromosome 3"/>
</dbReference>
<gene>
    <name evidence="1" type="ORF">HPB50_010331</name>
</gene>
<keyword evidence="2" id="KW-1185">Reference proteome</keyword>
<evidence type="ECO:0000313" key="2">
    <source>
        <dbReference type="Proteomes" id="UP000821845"/>
    </source>
</evidence>
<comment type="caution">
    <text evidence="1">The sequence shown here is derived from an EMBL/GenBank/DDBJ whole genome shotgun (WGS) entry which is preliminary data.</text>
</comment>
<name>A0ACB7SPV8_HYAAI</name>
<sequence>MNLSFAGCGFLGIYHIGVASAFREYAPQICLNKIAGASAGSLAAAALACEVPLGARSEEDRIRKPFRDVSTASSSVPVPAARIIVNCLDAASYSWQFCAVQRGGRDNDVVLRSMRGRGFDPHSQCKKRSHTAYQAHVMRNIRLSSFPHRQQQLDRAGFLVVDGGAFPVTSTADTTEPPAPRWLRACCLFIVAHLRNASLDLVSPAPEFVLRPGGLGGRNLLKPQFVYIQSRSGCETTTYVLRVAVRARQRALGPLHPGFDINGIIHDGLCKLLPENAHKLCSGRLHVSLTRVSDGKNVLLSHFESREHLVEALKCSCFIPFYSGLRPPKINGVAYMDGGFSDNQPSLDENTVTVSPFAGDSDICPIDDTYNLTQINFRNTSISICPGNLYRAARIFFPPDPEILSRMCQQGFDDAVRFLQKHNMISCTSCLAVQSSFVVAAPEASPDLSGDSDAEHAYDNCHNCKQRQELALTDSLPEAIVRAIQDASDQLNKGVINWLFRHRPMKLLSILTIPYVLPIDIGIVVICKMWQLLPKMRREIRRRLQRTMGVARDFTTKLQSKHPLYSARFSCQLNITEFNYTPDEPEPRPKTPTGPPPRRVPAPMLRHDLRSRSLEDLVRGNPRLQQHRHRMMRKSSYAGLAMPRRAGSEDATVVSSLNFGFTMNLSGGAAGATATGPQGAGAGGPVERCRRQSVVEALRTLSEDREEDATVDAIALTNQALTWEKECIERCQSKEDADKLEQILDVTQQKDALMAFYYTDSTTHRVRVTELFNVTDTAPNSRASSSASTTNGDGGVQKRHLAVDTSGSGPASSRRTPPLLRMSPVDEGTPTSPGEPPCFDEGLSTASSSSSSAASSPSTTERAWNSSAEYADDSSSTSTSGQSCSCEHQVPRRKNSIAFVNCGAR</sequence>
<reference evidence="1" key="1">
    <citation type="submission" date="2020-05" db="EMBL/GenBank/DDBJ databases">
        <title>Large-scale comparative analyses of tick genomes elucidate their genetic diversity and vector capacities.</title>
        <authorList>
            <person name="Jia N."/>
            <person name="Wang J."/>
            <person name="Shi W."/>
            <person name="Du L."/>
            <person name="Sun Y."/>
            <person name="Zhan W."/>
            <person name="Jiang J."/>
            <person name="Wang Q."/>
            <person name="Zhang B."/>
            <person name="Ji P."/>
            <person name="Sakyi L.B."/>
            <person name="Cui X."/>
            <person name="Yuan T."/>
            <person name="Jiang B."/>
            <person name="Yang W."/>
            <person name="Lam T.T.-Y."/>
            <person name="Chang Q."/>
            <person name="Ding S."/>
            <person name="Wang X."/>
            <person name="Zhu J."/>
            <person name="Ruan X."/>
            <person name="Zhao L."/>
            <person name="Wei J."/>
            <person name="Que T."/>
            <person name="Du C."/>
            <person name="Cheng J."/>
            <person name="Dai P."/>
            <person name="Han X."/>
            <person name="Huang E."/>
            <person name="Gao Y."/>
            <person name="Liu J."/>
            <person name="Shao H."/>
            <person name="Ye R."/>
            <person name="Li L."/>
            <person name="Wei W."/>
            <person name="Wang X."/>
            <person name="Wang C."/>
            <person name="Yang T."/>
            <person name="Huo Q."/>
            <person name="Li W."/>
            <person name="Guo W."/>
            <person name="Chen H."/>
            <person name="Zhou L."/>
            <person name="Ni X."/>
            <person name="Tian J."/>
            <person name="Zhou Y."/>
            <person name="Sheng Y."/>
            <person name="Liu T."/>
            <person name="Pan Y."/>
            <person name="Xia L."/>
            <person name="Li J."/>
            <person name="Zhao F."/>
            <person name="Cao W."/>
        </authorList>
    </citation>
    <scope>NUCLEOTIDE SEQUENCE</scope>
    <source>
        <strain evidence="1">Hyas-2018</strain>
    </source>
</reference>
<evidence type="ECO:0000313" key="1">
    <source>
        <dbReference type="EMBL" id="KAH6935823.1"/>
    </source>
</evidence>